<gene>
    <name evidence="8" type="primary">dcm</name>
    <name evidence="8" type="ORF">Cba03nite_78370</name>
</gene>
<dbReference type="Gene3D" id="3.40.50.150">
    <property type="entry name" value="Vaccinia Virus protein VP39"/>
    <property type="match status" value="1"/>
</dbReference>
<comment type="similarity">
    <text evidence="6">Belongs to the class I-like SAM-binding methyltransferase superfamily. C5-methyltransferase family.</text>
</comment>
<evidence type="ECO:0000256" key="6">
    <source>
        <dbReference type="PROSITE-ProRule" id="PRU01016"/>
    </source>
</evidence>
<dbReference type="EMBL" id="BONF01000075">
    <property type="protein sequence ID" value="GIF86488.1"/>
    <property type="molecule type" value="Genomic_DNA"/>
</dbReference>
<dbReference type="AlphaFoldDB" id="A0A8J3NNU7"/>
<dbReference type="GO" id="GO:0009307">
    <property type="term" value="P:DNA restriction-modification system"/>
    <property type="evidence" value="ECO:0007669"/>
    <property type="project" value="UniProtKB-KW"/>
</dbReference>
<dbReference type="Pfam" id="PF00145">
    <property type="entry name" value="DNA_methylase"/>
    <property type="match status" value="2"/>
</dbReference>
<evidence type="ECO:0000256" key="7">
    <source>
        <dbReference type="SAM" id="MobiDB-lite"/>
    </source>
</evidence>
<dbReference type="SUPFAM" id="SSF53335">
    <property type="entry name" value="S-adenosyl-L-methionine-dependent methyltransferases"/>
    <property type="match status" value="1"/>
</dbReference>
<name>A0A8J3NNU7_9ACTN</name>
<protein>
    <recommendedName>
        <fullName evidence="1">DNA (cytosine-5-)-methyltransferase</fullName>
        <ecNumber evidence="1">2.1.1.37</ecNumber>
    </recommendedName>
</protein>
<comment type="caution">
    <text evidence="8">The sequence shown here is derived from an EMBL/GenBank/DDBJ whole genome shotgun (WGS) entry which is preliminary data.</text>
</comment>
<keyword evidence="2 6" id="KW-0489">Methyltransferase</keyword>
<dbReference type="InterPro" id="IPR001525">
    <property type="entry name" value="C5_MeTfrase"/>
</dbReference>
<dbReference type="GO" id="GO:0003886">
    <property type="term" value="F:DNA (cytosine-5-)-methyltransferase activity"/>
    <property type="evidence" value="ECO:0007669"/>
    <property type="project" value="UniProtKB-EC"/>
</dbReference>
<dbReference type="Proteomes" id="UP000601223">
    <property type="component" value="Unassembled WGS sequence"/>
</dbReference>
<keyword evidence="3 6" id="KW-0808">Transferase</keyword>
<keyword evidence="9" id="KW-1185">Reference proteome</keyword>
<dbReference type="PANTHER" id="PTHR10629">
    <property type="entry name" value="CYTOSINE-SPECIFIC METHYLTRANSFERASE"/>
    <property type="match status" value="1"/>
</dbReference>
<evidence type="ECO:0000313" key="9">
    <source>
        <dbReference type="Proteomes" id="UP000601223"/>
    </source>
</evidence>
<feature type="region of interest" description="Disordered" evidence="7">
    <location>
        <begin position="77"/>
        <end position="96"/>
    </location>
</feature>
<organism evidence="8 9">
    <name type="scientific">Catellatospora bangladeshensis</name>
    <dbReference type="NCBI Taxonomy" id="310355"/>
    <lineage>
        <taxon>Bacteria</taxon>
        <taxon>Bacillati</taxon>
        <taxon>Actinomycetota</taxon>
        <taxon>Actinomycetes</taxon>
        <taxon>Micromonosporales</taxon>
        <taxon>Micromonosporaceae</taxon>
        <taxon>Catellatospora</taxon>
    </lineage>
</organism>
<dbReference type="EC" id="2.1.1.37" evidence="1"/>
<evidence type="ECO:0000256" key="5">
    <source>
        <dbReference type="ARBA" id="ARBA00022747"/>
    </source>
</evidence>
<dbReference type="PROSITE" id="PS51679">
    <property type="entry name" value="SAM_MT_C5"/>
    <property type="match status" value="1"/>
</dbReference>
<dbReference type="GO" id="GO:0032259">
    <property type="term" value="P:methylation"/>
    <property type="evidence" value="ECO:0007669"/>
    <property type="project" value="UniProtKB-KW"/>
</dbReference>
<dbReference type="GO" id="GO:0003677">
    <property type="term" value="F:DNA binding"/>
    <property type="evidence" value="ECO:0007669"/>
    <property type="project" value="TreeGrafter"/>
</dbReference>
<dbReference type="Gene3D" id="3.90.120.10">
    <property type="entry name" value="DNA Methylase, subunit A, domain 2"/>
    <property type="match status" value="1"/>
</dbReference>
<evidence type="ECO:0000256" key="2">
    <source>
        <dbReference type="ARBA" id="ARBA00022603"/>
    </source>
</evidence>
<sequence length="541" mass="58791">MSLTFTDIFCGAGGSSIGLTAAGLDLKLAANHWRTAIDTHAANFPGAEHLCADVNNYDMRALPTTDILWASPICTEASPAGGSSKKASKARPRPRGQLDILETGGHVAQAGFERTRATFHDVIRATEVHRYSAVLVENVPEVAWKWELFEWWCAGMRMLGYAQQTVCVSSAHVGGDGNPYAPQWRDRMYLVFTRTGIPLPDVAPRPLAWCERCGADVQAVQAWKDTPKVRQFGRIGAYREQYVYLCPNTACGQAQVEPYVMPARAAIDWTDVGERIGDKAKPLAAATIARIRHGLQMFSDRQILITVNHGDSDSRALPIDGGPLPTRTLKIGEGFATPPMLVPAGGSWNTDAYPADRPMCTRTATESEALVVPPFYVKQYGGYADPARMSQPVDREPLGTQTTSMSHSLVTTEPFIAVLRNHATAHSLGQPFQTMAARGGHHALVIPYRKGNRPTSTDAPLHTMATHDSGALVRPAVAVEDCYFRMLQPREQLRAQRFPDSYHVTGNLSEQTMQAGNAVSANVAQFLGGRVAAVLDGRSAS</sequence>
<evidence type="ECO:0000256" key="3">
    <source>
        <dbReference type="ARBA" id="ARBA00022679"/>
    </source>
</evidence>
<evidence type="ECO:0000256" key="1">
    <source>
        <dbReference type="ARBA" id="ARBA00011975"/>
    </source>
</evidence>
<keyword evidence="5" id="KW-0680">Restriction system</keyword>
<evidence type="ECO:0000313" key="8">
    <source>
        <dbReference type="EMBL" id="GIF86488.1"/>
    </source>
</evidence>
<proteinExistence type="inferred from homology"/>
<dbReference type="InterPro" id="IPR029063">
    <property type="entry name" value="SAM-dependent_MTases_sf"/>
</dbReference>
<feature type="active site" evidence="6">
    <location>
        <position position="74"/>
    </location>
</feature>
<accession>A0A8J3NNU7</accession>
<dbReference type="GO" id="GO:0044027">
    <property type="term" value="P:negative regulation of gene expression via chromosomal CpG island methylation"/>
    <property type="evidence" value="ECO:0007669"/>
    <property type="project" value="TreeGrafter"/>
</dbReference>
<keyword evidence="4 6" id="KW-0949">S-adenosyl-L-methionine</keyword>
<evidence type="ECO:0000256" key="4">
    <source>
        <dbReference type="ARBA" id="ARBA00022691"/>
    </source>
</evidence>
<reference evidence="8 9" key="1">
    <citation type="submission" date="2021-01" db="EMBL/GenBank/DDBJ databases">
        <title>Whole genome shotgun sequence of Catellatospora bangladeshensis NBRC 107357.</title>
        <authorList>
            <person name="Komaki H."/>
            <person name="Tamura T."/>
        </authorList>
    </citation>
    <scope>NUCLEOTIDE SEQUENCE [LARGE SCALE GENOMIC DNA]</scope>
    <source>
        <strain evidence="8 9">NBRC 107357</strain>
    </source>
</reference>
<dbReference type="InterPro" id="IPR050390">
    <property type="entry name" value="C5-Methyltransferase"/>
</dbReference>
<dbReference type="RefSeq" id="WP_203757533.1">
    <property type="nucleotide sequence ID" value="NZ_BONF01000075.1"/>
</dbReference>
<dbReference type="PANTHER" id="PTHR10629:SF52">
    <property type="entry name" value="DNA (CYTOSINE-5)-METHYLTRANSFERASE 1"/>
    <property type="match status" value="1"/>
</dbReference>